<feature type="compositionally biased region" description="Polar residues" evidence="9">
    <location>
        <begin position="280"/>
        <end position="289"/>
    </location>
</feature>
<feature type="region of interest" description="Disordered" evidence="9">
    <location>
        <begin position="164"/>
        <end position="290"/>
    </location>
</feature>
<evidence type="ECO:0000256" key="2">
    <source>
        <dbReference type="ARBA" id="ARBA00006469"/>
    </source>
</evidence>
<dbReference type="PANTHER" id="PTHR15012">
    <property type="entry name" value="APICAL PROTEIN/SHROOM-RELATED"/>
    <property type="match status" value="1"/>
</dbReference>
<accession>A0AAN8E4I6</accession>
<evidence type="ECO:0000259" key="11">
    <source>
        <dbReference type="PROSITE" id="PS51307"/>
    </source>
</evidence>
<comment type="caution">
    <text evidence="12">The sequence shown here is derived from an EMBL/GenBank/DDBJ whole genome shotgun (WGS) entry which is preliminary data.</text>
</comment>
<dbReference type="Proteomes" id="UP001331515">
    <property type="component" value="Unassembled WGS sequence"/>
</dbReference>
<evidence type="ECO:0000256" key="6">
    <source>
        <dbReference type="ARBA" id="ARBA00023212"/>
    </source>
</evidence>
<evidence type="ECO:0000256" key="8">
    <source>
        <dbReference type="SAM" id="Coils"/>
    </source>
</evidence>
<dbReference type="EMBL" id="JAURVH010001516">
    <property type="protein sequence ID" value="KAK5931455.1"/>
    <property type="molecule type" value="Genomic_DNA"/>
</dbReference>
<gene>
    <name evidence="12" type="ORF">CgunFtcFv8_027599</name>
</gene>
<evidence type="ECO:0000256" key="7">
    <source>
        <dbReference type="PROSITE-ProRule" id="PRU00637"/>
    </source>
</evidence>
<dbReference type="GO" id="GO:0016324">
    <property type="term" value="C:apical plasma membrane"/>
    <property type="evidence" value="ECO:0007669"/>
    <property type="project" value="TreeGrafter"/>
</dbReference>
<evidence type="ECO:0000313" key="12">
    <source>
        <dbReference type="EMBL" id="KAK5931455.1"/>
    </source>
</evidence>
<feature type="region of interest" description="Disordered" evidence="9">
    <location>
        <begin position="564"/>
        <end position="592"/>
    </location>
</feature>
<feature type="compositionally biased region" description="Polar residues" evidence="9">
    <location>
        <begin position="489"/>
        <end position="499"/>
    </location>
</feature>
<evidence type="ECO:0000259" key="10">
    <source>
        <dbReference type="PROSITE" id="PS51306"/>
    </source>
</evidence>
<feature type="region of interest" description="Disordered" evidence="9">
    <location>
        <begin position="707"/>
        <end position="943"/>
    </location>
</feature>
<evidence type="ECO:0000256" key="5">
    <source>
        <dbReference type="ARBA" id="ARBA00023203"/>
    </source>
</evidence>
<dbReference type="GO" id="GO:0030864">
    <property type="term" value="C:cortical actin cytoskeleton"/>
    <property type="evidence" value="ECO:0007669"/>
    <property type="project" value="TreeGrafter"/>
</dbReference>
<proteinExistence type="inferred from homology"/>
<feature type="domain" description="ASD2" evidence="11">
    <location>
        <begin position="944"/>
        <end position="1241"/>
    </location>
</feature>
<dbReference type="GO" id="GO:0007015">
    <property type="term" value="P:actin filament organization"/>
    <property type="evidence" value="ECO:0007669"/>
    <property type="project" value="TreeGrafter"/>
</dbReference>
<feature type="region of interest" description="Disordered" evidence="9">
    <location>
        <begin position="132"/>
        <end position="152"/>
    </location>
</feature>
<dbReference type="Pfam" id="PF08688">
    <property type="entry name" value="ASD1"/>
    <property type="match status" value="1"/>
</dbReference>
<dbReference type="GO" id="GO:0005874">
    <property type="term" value="C:microtubule"/>
    <property type="evidence" value="ECO:0007669"/>
    <property type="project" value="UniProtKB-KW"/>
</dbReference>
<feature type="region of interest" description="Disordered" evidence="9">
    <location>
        <begin position="30"/>
        <end position="60"/>
    </location>
</feature>
<comment type="similarity">
    <text evidence="2">Belongs to the shroom family.</text>
</comment>
<feature type="compositionally biased region" description="Pro residues" evidence="9">
    <location>
        <begin position="200"/>
        <end position="209"/>
    </location>
</feature>
<keyword evidence="8" id="KW-0175">Coiled coil</keyword>
<dbReference type="GO" id="GO:0005912">
    <property type="term" value="C:adherens junction"/>
    <property type="evidence" value="ECO:0007669"/>
    <property type="project" value="TreeGrafter"/>
</dbReference>
<evidence type="ECO:0000256" key="3">
    <source>
        <dbReference type="ARBA" id="ARBA00022490"/>
    </source>
</evidence>
<feature type="domain" description="ASD1" evidence="10">
    <location>
        <begin position="533"/>
        <end position="616"/>
    </location>
</feature>
<dbReference type="InterPro" id="IPR027685">
    <property type="entry name" value="Shroom_fam"/>
</dbReference>
<feature type="region of interest" description="Disordered" evidence="9">
    <location>
        <begin position="973"/>
        <end position="1013"/>
    </location>
</feature>
<dbReference type="Pfam" id="PF08687">
    <property type="entry name" value="ASD2"/>
    <property type="match status" value="1"/>
</dbReference>
<feature type="compositionally biased region" description="Gly residues" evidence="9">
    <location>
        <begin position="918"/>
        <end position="934"/>
    </location>
</feature>
<feature type="coiled-coil region" evidence="8">
    <location>
        <begin position="1132"/>
        <end position="1188"/>
    </location>
</feature>
<dbReference type="InterPro" id="IPR014800">
    <property type="entry name" value="ASD1_dom"/>
</dbReference>
<feature type="coiled-coil region" evidence="8">
    <location>
        <begin position="1030"/>
        <end position="1091"/>
    </location>
</feature>
<reference evidence="12 13" key="1">
    <citation type="journal article" date="2023" name="Mol. Biol. Evol.">
        <title>Genomics of Secondarily Temperate Adaptation in the Only Non-Antarctic Icefish.</title>
        <authorList>
            <person name="Rivera-Colon A.G."/>
            <person name="Rayamajhi N."/>
            <person name="Minhas B.F."/>
            <person name="Madrigal G."/>
            <person name="Bilyk K.T."/>
            <person name="Yoon V."/>
            <person name="Hune M."/>
            <person name="Gregory S."/>
            <person name="Cheng C.H.C."/>
            <person name="Catchen J.M."/>
        </authorList>
    </citation>
    <scope>NUCLEOTIDE SEQUENCE [LARGE SCALE GENOMIC DNA]</scope>
    <source>
        <tissue evidence="12">White muscle</tissue>
    </source>
</reference>
<dbReference type="InterPro" id="IPR014799">
    <property type="entry name" value="ASD2_dom"/>
</dbReference>
<dbReference type="AlphaFoldDB" id="A0AAN8E4I6"/>
<dbReference type="PROSITE" id="PS51307">
    <property type="entry name" value="ASD2"/>
    <property type="match status" value="1"/>
</dbReference>
<sequence>MMDIVAQKTPSEDDVNVARSFLTKILRSSMRRNQPISRPHSWHSTKFNENQSETAKPQAPPTQVWHTIHDASSSSDLSSSWDQTPPLRVSMEEHLGGKRDSAYSSFSTSSGMPDYTLYRSNAASTESVVHQVSQWEAGGRNPRTPPSLREGHQPEDRLAYFQMPGLPSAQTDDPARHSTSSRTSLGPVWHVPEKNKTSSPSPPPPPPPARSDSFAATKVHERGLIPPYPEGPEPHKAFTESRHAPNPPSSEAPDQNQNQNQNECISNRHPAHQRHHSDKSTFYPQTWTVSVPKPPTAGGSYCSMQDLQDLNTNSSAPCGQNQSRILSSSEQISDSSRYYCVTTQNNPPLSGRSLSTDPPAVNLQTTSPPGKPQAPQHSPHSKDSNGYNIIQVTTGLETKPSPEDRGLQSYPASRPPEQRRSLPPQDFRHQVSNKICPQDAPMLHSLSMDAAGQTEKTRVLNPEESIEDQQARRSDRFATTLRNQIQMRRANLQKSTSSLPGAEADEDQEVWRPEGDPPSSADRSFTSSYKDHLKEAQARVLKATSFRRRDLVLLEAPAAEASQNYRKEGPPLPTVSESVMGKTIGGPVTRIGGRKRFPAEKKVRSFSEPDKIHQVGVKEDPPRNESSLLDQNKLLSGKPVLHSTPAEIPSETRARGLCWTPEPKEVSVRVLNQGDPAHQPVLDQHLVLDQQRLGTFAEYEAQWNTQKNVQETRPSGRYRSAENILDPEGRRNPTCLHERSRSSPSAQRSGQRIQVPAEQSETEYSRTESKAAAAGSPHPKDHTELPPLPSPPLMEEQCPPSPRFSPQRLSEAPPQEEDKDRGQRLTGSRPSAGTRVPVRILHSGGGSDTCPYLQQPDPPTVEAPGGLAGLGSAGQDSHCSAFSRHTDPPHRDHLTPTPDHMTSNSSPSVGLPCREGETSGGLGETNSGGSGGETPGLSEDQRREALARVIVGKDKSLAEVLDRSHMKTTMDLMEGIFPGGGQLLEGGNHSRKVPPKQGSGPPAETREQDSMAASVSMVTSSSYYSTSAPKAELLIMMKDMREEEEEEDEEEELDSEEELDLDLAFKKQQLMQSLSRKLSVLQEAQQSLQEDVQDNNALGGAVEAQVQLLCKPNEIEKFRMFVGDLDKVVSLLLSLSGRLARVENAIDSLEEEAPPQERRLLTDKRNVLIRQHEDAKELKENLDRRERLVFDILSLHLHQDLLTDYQHFVKMKSALLIEQRKLEDKIKLGEEQLRGLKESLENRTSF</sequence>
<evidence type="ECO:0000256" key="1">
    <source>
        <dbReference type="ARBA" id="ARBA00004245"/>
    </source>
</evidence>
<feature type="region of interest" description="Disordered" evidence="9">
    <location>
        <begin position="489"/>
        <end position="526"/>
    </location>
</feature>
<feature type="compositionally biased region" description="Polar residues" evidence="9">
    <location>
        <begin position="742"/>
        <end position="752"/>
    </location>
</feature>
<feature type="compositionally biased region" description="Low complexity" evidence="9">
    <location>
        <begin position="322"/>
        <end position="337"/>
    </location>
</feature>
<keyword evidence="6" id="KW-0206">Cytoskeleton</keyword>
<keyword evidence="13" id="KW-1185">Reference proteome</keyword>
<keyword evidence="5 7" id="KW-0009">Actin-binding</keyword>
<dbReference type="PANTHER" id="PTHR15012:SF38">
    <property type="entry name" value="PROTEIN SHROOM2-LIKE ISOFORM X1"/>
    <property type="match status" value="1"/>
</dbReference>
<feature type="compositionally biased region" description="Polar residues" evidence="9">
    <location>
        <begin position="341"/>
        <end position="368"/>
    </location>
</feature>
<keyword evidence="4" id="KW-0493">Microtubule</keyword>
<feature type="compositionally biased region" description="Polar residues" evidence="9">
    <location>
        <begin position="31"/>
        <end position="55"/>
    </location>
</feature>
<feature type="region of interest" description="Disordered" evidence="9">
    <location>
        <begin position="452"/>
        <end position="475"/>
    </location>
</feature>
<evidence type="ECO:0008006" key="14">
    <source>
        <dbReference type="Google" id="ProtNLM"/>
    </source>
</evidence>
<organism evidence="12 13">
    <name type="scientific">Champsocephalus gunnari</name>
    <name type="common">Mackerel icefish</name>
    <dbReference type="NCBI Taxonomy" id="52237"/>
    <lineage>
        <taxon>Eukaryota</taxon>
        <taxon>Metazoa</taxon>
        <taxon>Chordata</taxon>
        <taxon>Craniata</taxon>
        <taxon>Vertebrata</taxon>
        <taxon>Euteleostomi</taxon>
        <taxon>Actinopterygii</taxon>
        <taxon>Neopterygii</taxon>
        <taxon>Teleostei</taxon>
        <taxon>Neoteleostei</taxon>
        <taxon>Acanthomorphata</taxon>
        <taxon>Eupercaria</taxon>
        <taxon>Perciformes</taxon>
        <taxon>Notothenioidei</taxon>
        <taxon>Channichthyidae</taxon>
        <taxon>Champsocephalus</taxon>
    </lineage>
</organism>
<feature type="compositionally biased region" description="Basic and acidic residues" evidence="9">
    <location>
        <begin position="727"/>
        <end position="741"/>
    </location>
</feature>
<dbReference type="GO" id="GO:0043296">
    <property type="term" value="C:apical junction complex"/>
    <property type="evidence" value="ECO:0007669"/>
    <property type="project" value="TreeGrafter"/>
</dbReference>
<feature type="region of interest" description="Disordered" evidence="9">
    <location>
        <begin position="313"/>
        <end position="426"/>
    </location>
</feature>
<evidence type="ECO:0000256" key="4">
    <source>
        <dbReference type="ARBA" id="ARBA00022701"/>
    </source>
</evidence>
<dbReference type="PROSITE" id="PS51306">
    <property type="entry name" value="ASD1"/>
    <property type="match status" value="1"/>
</dbReference>
<evidence type="ECO:0000313" key="13">
    <source>
        <dbReference type="Proteomes" id="UP001331515"/>
    </source>
</evidence>
<dbReference type="GO" id="GO:0051015">
    <property type="term" value="F:actin filament binding"/>
    <property type="evidence" value="ECO:0007669"/>
    <property type="project" value="InterPro"/>
</dbReference>
<comment type="subcellular location">
    <subcellularLocation>
        <location evidence="1">Cytoplasm</location>
        <location evidence="1">Cytoskeleton</location>
    </subcellularLocation>
</comment>
<protein>
    <recommendedName>
        <fullName evidence="14">ASD2 domain-containing protein</fullName>
    </recommendedName>
</protein>
<name>A0AAN8E4I6_CHAGU</name>
<feature type="compositionally biased region" description="Polar residues" evidence="9">
    <location>
        <begin position="252"/>
        <end position="265"/>
    </location>
</feature>
<feature type="compositionally biased region" description="Basic and acidic residues" evidence="9">
    <location>
        <begin position="232"/>
        <end position="243"/>
    </location>
</feature>
<dbReference type="Gene3D" id="6.10.250.3120">
    <property type="match status" value="1"/>
</dbReference>
<keyword evidence="3" id="KW-0963">Cytoplasm</keyword>
<feature type="compositionally biased region" description="Polar residues" evidence="9">
    <location>
        <begin position="384"/>
        <end position="396"/>
    </location>
</feature>
<evidence type="ECO:0000256" key="9">
    <source>
        <dbReference type="SAM" id="MobiDB-lite"/>
    </source>
</evidence>
<feature type="compositionally biased region" description="Basic and acidic residues" evidence="9">
    <location>
        <begin position="884"/>
        <end position="894"/>
    </location>
</feature>